<dbReference type="Gene3D" id="3.40.50.720">
    <property type="entry name" value="NAD(P)-binding Rossmann-like Domain"/>
    <property type="match status" value="1"/>
</dbReference>
<dbReference type="PANTHER" id="PTHR43669">
    <property type="entry name" value="5-KETO-D-GLUCONATE 5-REDUCTASE"/>
    <property type="match status" value="1"/>
</dbReference>
<dbReference type="InterPro" id="IPR002347">
    <property type="entry name" value="SDR_fam"/>
</dbReference>
<dbReference type="Pfam" id="PF00106">
    <property type="entry name" value="adh_short"/>
    <property type="match status" value="1"/>
</dbReference>
<comment type="caution">
    <text evidence="3">The sequence shown here is derived from an EMBL/GenBank/DDBJ whole genome shotgun (WGS) entry which is preliminary data.</text>
</comment>
<comment type="similarity">
    <text evidence="1">Belongs to the short-chain dehydrogenases/reductases (SDR) family.</text>
</comment>
<organism evidence="3 4">
    <name type="scientific">Amycolatopsis magusensis</name>
    <dbReference type="NCBI Taxonomy" id="882444"/>
    <lineage>
        <taxon>Bacteria</taxon>
        <taxon>Bacillati</taxon>
        <taxon>Actinomycetota</taxon>
        <taxon>Actinomycetes</taxon>
        <taxon>Pseudonocardiales</taxon>
        <taxon>Pseudonocardiaceae</taxon>
        <taxon>Amycolatopsis</taxon>
    </lineage>
</organism>
<evidence type="ECO:0000313" key="3">
    <source>
        <dbReference type="EMBL" id="MBP2183358.1"/>
    </source>
</evidence>
<keyword evidence="4" id="KW-1185">Reference proteome</keyword>
<evidence type="ECO:0000256" key="1">
    <source>
        <dbReference type="ARBA" id="ARBA00006484"/>
    </source>
</evidence>
<dbReference type="PRINTS" id="PR00081">
    <property type="entry name" value="GDHRDH"/>
</dbReference>
<dbReference type="PANTHER" id="PTHR43669:SF8">
    <property type="entry name" value="SHORT-CHAIN TYPE DEHYDROGENASE_REDUCTASE-RELATED"/>
    <property type="match status" value="1"/>
</dbReference>
<dbReference type="InterPro" id="IPR036291">
    <property type="entry name" value="NAD(P)-bd_dom_sf"/>
</dbReference>
<proteinExistence type="inferred from homology"/>
<accession>A0ABS4PVM1</accession>
<sequence>MLLANKNAVVYGAGGAMGRAVARAFAEDGATVHLAGRTAAPLEAVAAEITAAGGTAHVGVVDALDQAAVDDHLDEIGHVDISFNLISHGDVHGVPLLDIEIEDFVRPIHTAVVGNFNTMRSAARRMVKQQSGVILTLTSPPAKLVGPLMGGTAVAESAIETFTRCLAAEIGLHGVRVLGLRSEGIPGAWAEDWHTNVFDTPVEATDGLDPEGHANVLAERTMLQRTPTLAEMTSVAVFLASDRAAAMTGTITNMTCGSVPD</sequence>
<dbReference type="RefSeq" id="WP_209666538.1">
    <property type="nucleotide sequence ID" value="NZ_JAGGMS010000001.1"/>
</dbReference>
<dbReference type="CDD" id="cd05233">
    <property type="entry name" value="SDR_c"/>
    <property type="match status" value="1"/>
</dbReference>
<reference evidence="3 4" key="1">
    <citation type="submission" date="2021-03" db="EMBL/GenBank/DDBJ databases">
        <title>Sequencing the genomes of 1000 actinobacteria strains.</title>
        <authorList>
            <person name="Klenk H.-P."/>
        </authorList>
    </citation>
    <scope>NUCLEOTIDE SEQUENCE [LARGE SCALE GENOMIC DNA]</scope>
    <source>
        <strain evidence="3 4">DSM 45510</strain>
    </source>
</reference>
<dbReference type="SUPFAM" id="SSF51735">
    <property type="entry name" value="NAD(P)-binding Rossmann-fold domains"/>
    <property type="match status" value="1"/>
</dbReference>
<evidence type="ECO:0000256" key="2">
    <source>
        <dbReference type="ARBA" id="ARBA00023002"/>
    </source>
</evidence>
<protein>
    <submittedName>
        <fullName evidence="3">NAD(P)-dependent dehydrogenase (Short-subunit alcohol dehydrogenase family)</fullName>
    </submittedName>
</protein>
<gene>
    <name evidence="3" type="ORF">JOM49_004884</name>
</gene>
<evidence type="ECO:0000313" key="4">
    <source>
        <dbReference type="Proteomes" id="UP000741013"/>
    </source>
</evidence>
<name>A0ABS4PVM1_9PSEU</name>
<dbReference type="Proteomes" id="UP000741013">
    <property type="component" value="Unassembled WGS sequence"/>
</dbReference>
<keyword evidence="2" id="KW-0560">Oxidoreductase</keyword>
<dbReference type="EMBL" id="JAGGMS010000001">
    <property type="protein sequence ID" value="MBP2183358.1"/>
    <property type="molecule type" value="Genomic_DNA"/>
</dbReference>